<dbReference type="EMBL" id="FKBS01000029">
    <property type="protein sequence ID" value="SAI54400.1"/>
    <property type="molecule type" value="Genomic_DNA"/>
</dbReference>
<sequence>MLRRLPSDAVTIEVLSGPDEVARCRLVLAAGQVSEELTGCVLEACYAWQQGYMVFLTQDMLFEEVLVVYLLDSGGKVLDQARLSALYTAAAVSDLREHGSSSILFSFFHADEWEVRLYMSAQRCWRWPWPGKLVKRSFQLRRYFDLVMRVAPSETDSR</sequence>
<dbReference type="AlphaFoldDB" id="A0A157R8T6"/>
<protein>
    <submittedName>
        <fullName evidence="1">Uncharacterized protein</fullName>
    </submittedName>
</protein>
<name>A0A157R8T6_9BORD</name>
<reference evidence="1 2" key="1">
    <citation type="submission" date="2016-03" db="EMBL/GenBank/DDBJ databases">
        <authorList>
            <consortium name="Pathogen Informatics"/>
        </authorList>
    </citation>
    <scope>NUCLEOTIDE SEQUENCE [LARGE SCALE GENOMIC DNA]</scope>
    <source>
        <strain evidence="1 2">NCTC13364</strain>
    </source>
</reference>
<evidence type="ECO:0000313" key="1">
    <source>
        <dbReference type="EMBL" id="SAI54400.1"/>
    </source>
</evidence>
<dbReference type="Proteomes" id="UP000077037">
    <property type="component" value="Unassembled WGS sequence"/>
</dbReference>
<dbReference type="OrthoDB" id="7065204at2"/>
<accession>A0A157R8T6</accession>
<dbReference type="RefSeq" id="WP_066419520.1">
    <property type="nucleotide sequence ID" value="NZ_FKBS01000029.1"/>
</dbReference>
<organism evidence="1 2">
    <name type="scientific">Bordetella ansorpii</name>
    <dbReference type="NCBI Taxonomy" id="288768"/>
    <lineage>
        <taxon>Bacteria</taxon>
        <taxon>Pseudomonadati</taxon>
        <taxon>Pseudomonadota</taxon>
        <taxon>Betaproteobacteria</taxon>
        <taxon>Burkholderiales</taxon>
        <taxon>Alcaligenaceae</taxon>
        <taxon>Bordetella</taxon>
    </lineage>
</organism>
<proteinExistence type="predicted"/>
<gene>
    <name evidence="1" type="ORF">SAMEA1982600_04476</name>
</gene>
<evidence type="ECO:0000313" key="2">
    <source>
        <dbReference type="Proteomes" id="UP000077037"/>
    </source>
</evidence>